<keyword evidence="2" id="KW-0560">Oxidoreductase</keyword>
<dbReference type="PRINTS" id="PR00081">
    <property type="entry name" value="GDHRDH"/>
</dbReference>
<dbReference type="Proteomes" id="UP000077266">
    <property type="component" value="Unassembled WGS sequence"/>
</dbReference>
<keyword evidence="1" id="KW-0521">NADP</keyword>
<sequence length="316" mass="34042">MGGILSILVQYFPPRAKWSVDEIGDLSGNVYLVTGASSGIGKACATTLAAKGGKVYVACRSEATATDVVQQLKAASGSNDVHYLLLDLSSLKSVEQAAAHFLRQETELHVLFNNGGVMAPPEVLTPQGLDTTFATNVLGAFHLTNLLLPALLAGAKSSPDGTARVVNTSSSTAELATLDYQSLIGKKQRSAHALYAQSKLGITIFARELARRYGDQGIVSTSVHPGSINTELFRTQPAILQWYLRLIHHPPEKGALTLLYCGVAPETKLSNGKYFIPWARPGKSWQPQPCVEDPAVGKKLWEWLEDRVNDIKTTTS</sequence>
<dbReference type="Pfam" id="PF00106">
    <property type="entry name" value="adh_short"/>
    <property type="match status" value="1"/>
</dbReference>
<evidence type="ECO:0000256" key="2">
    <source>
        <dbReference type="ARBA" id="ARBA00023002"/>
    </source>
</evidence>
<name>A0A165DH39_EXIGL</name>
<dbReference type="PANTHER" id="PTHR43157:SF31">
    <property type="entry name" value="PHOSPHATIDYLINOSITOL-GLYCAN BIOSYNTHESIS CLASS F PROTEIN"/>
    <property type="match status" value="1"/>
</dbReference>
<dbReference type="GO" id="GO:0016491">
    <property type="term" value="F:oxidoreductase activity"/>
    <property type="evidence" value="ECO:0007669"/>
    <property type="project" value="UniProtKB-KW"/>
</dbReference>
<protein>
    <submittedName>
        <fullName evidence="3">NAD(P)-binding protein</fullName>
    </submittedName>
</protein>
<dbReference type="OrthoDB" id="542013at2759"/>
<dbReference type="SUPFAM" id="SSF51735">
    <property type="entry name" value="NAD(P)-binding Rossmann-fold domains"/>
    <property type="match status" value="1"/>
</dbReference>
<dbReference type="PANTHER" id="PTHR43157">
    <property type="entry name" value="PHOSPHATIDYLINOSITOL-GLYCAN BIOSYNTHESIS CLASS F PROTEIN-RELATED"/>
    <property type="match status" value="1"/>
</dbReference>
<dbReference type="EMBL" id="KV426221">
    <property type="protein sequence ID" value="KZV84517.1"/>
    <property type="molecule type" value="Genomic_DNA"/>
</dbReference>
<gene>
    <name evidence="3" type="ORF">EXIGLDRAFT_654925</name>
</gene>
<dbReference type="InterPro" id="IPR036291">
    <property type="entry name" value="NAD(P)-bd_dom_sf"/>
</dbReference>
<evidence type="ECO:0000313" key="3">
    <source>
        <dbReference type="EMBL" id="KZV84517.1"/>
    </source>
</evidence>
<accession>A0A165DH39</accession>
<evidence type="ECO:0000256" key="1">
    <source>
        <dbReference type="ARBA" id="ARBA00022857"/>
    </source>
</evidence>
<dbReference type="Gene3D" id="3.40.50.720">
    <property type="entry name" value="NAD(P)-binding Rossmann-like Domain"/>
    <property type="match status" value="1"/>
</dbReference>
<evidence type="ECO:0000313" key="4">
    <source>
        <dbReference type="Proteomes" id="UP000077266"/>
    </source>
</evidence>
<dbReference type="InterPro" id="IPR002347">
    <property type="entry name" value="SDR_fam"/>
</dbReference>
<reference evidence="3 4" key="1">
    <citation type="journal article" date="2016" name="Mol. Biol. Evol.">
        <title>Comparative Genomics of Early-Diverging Mushroom-Forming Fungi Provides Insights into the Origins of Lignocellulose Decay Capabilities.</title>
        <authorList>
            <person name="Nagy L.G."/>
            <person name="Riley R."/>
            <person name="Tritt A."/>
            <person name="Adam C."/>
            <person name="Daum C."/>
            <person name="Floudas D."/>
            <person name="Sun H."/>
            <person name="Yadav J.S."/>
            <person name="Pangilinan J."/>
            <person name="Larsson K.H."/>
            <person name="Matsuura K."/>
            <person name="Barry K."/>
            <person name="Labutti K."/>
            <person name="Kuo R."/>
            <person name="Ohm R.A."/>
            <person name="Bhattacharya S.S."/>
            <person name="Shirouzu T."/>
            <person name="Yoshinaga Y."/>
            <person name="Martin F.M."/>
            <person name="Grigoriev I.V."/>
            <person name="Hibbett D.S."/>
        </authorList>
    </citation>
    <scope>NUCLEOTIDE SEQUENCE [LARGE SCALE GENOMIC DNA]</scope>
    <source>
        <strain evidence="3 4">HHB12029</strain>
    </source>
</reference>
<dbReference type="AlphaFoldDB" id="A0A165DH39"/>
<proteinExistence type="predicted"/>
<dbReference type="InterPro" id="IPR020904">
    <property type="entry name" value="Sc_DH/Rdtase_CS"/>
</dbReference>
<dbReference type="InParanoid" id="A0A165DH39"/>
<keyword evidence="4" id="KW-1185">Reference proteome</keyword>
<organism evidence="3 4">
    <name type="scientific">Exidia glandulosa HHB12029</name>
    <dbReference type="NCBI Taxonomy" id="1314781"/>
    <lineage>
        <taxon>Eukaryota</taxon>
        <taxon>Fungi</taxon>
        <taxon>Dikarya</taxon>
        <taxon>Basidiomycota</taxon>
        <taxon>Agaricomycotina</taxon>
        <taxon>Agaricomycetes</taxon>
        <taxon>Auriculariales</taxon>
        <taxon>Exidiaceae</taxon>
        <taxon>Exidia</taxon>
    </lineage>
</organism>
<dbReference type="STRING" id="1314781.A0A165DH39"/>
<dbReference type="PROSITE" id="PS00061">
    <property type="entry name" value="ADH_SHORT"/>
    <property type="match status" value="1"/>
</dbReference>